<proteinExistence type="predicted"/>
<name>A0A2U3K6K1_9FIRM</name>
<keyword evidence="1" id="KW-0812">Transmembrane</keyword>
<feature type="transmembrane region" description="Helical" evidence="1">
    <location>
        <begin position="12"/>
        <end position="39"/>
    </location>
</feature>
<organism evidence="2 3">
    <name type="scientific">Candidatus Desulfosporosinus infrequens</name>
    <dbReference type="NCBI Taxonomy" id="2043169"/>
    <lineage>
        <taxon>Bacteria</taxon>
        <taxon>Bacillati</taxon>
        <taxon>Bacillota</taxon>
        <taxon>Clostridia</taxon>
        <taxon>Eubacteriales</taxon>
        <taxon>Desulfitobacteriaceae</taxon>
        <taxon>Desulfosporosinus</taxon>
    </lineage>
</organism>
<dbReference type="Proteomes" id="UP000238916">
    <property type="component" value="Unassembled WGS sequence"/>
</dbReference>
<dbReference type="EMBL" id="OMOF01000053">
    <property type="protein sequence ID" value="SPF35238.1"/>
    <property type="molecule type" value="Genomic_DNA"/>
</dbReference>
<evidence type="ECO:0000313" key="3">
    <source>
        <dbReference type="Proteomes" id="UP000238916"/>
    </source>
</evidence>
<evidence type="ECO:0000313" key="2">
    <source>
        <dbReference type="EMBL" id="SPF35238.1"/>
    </source>
</evidence>
<keyword evidence="1" id="KW-0472">Membrane</keyword>
<keyword evidence="1" id="KW-1133">Transmembrane helix</keyword>
<protein>
    <submittedName>
        <fullName evidence="2">Uncharacterized protein</fullName>
    </submittedName>
</protein>
<dbReference type="AlphaFoldDB" id="A0A2U3K6K1"/>
<gene>
    <name evidence="2" type="ORF">SBF1_1460005</name>
</gene>
<evidence type="ECO:0000256" key="1">
    <source>
        <dbReference type="SAM" id="Phobius"/>
    </source>
</evidence>
<accession>A0A2U3K6K1</accession>
<reference evidence="3" key="1">
    <citation type="submission" date="2018-02" db="EMBL/GenBank/DDBJ databases">
        <authorList>
            <person name="Hausmann B."/>
        </authorList>
    </citation>
    <scope>NUCLEOTIDE SEQUENCE [LARGE SCALE GENOMIC DNA]</scope>
    <source>
        <strain evidence="3">Peat soil MAG SbF1</strain>
    </source>
</reference>
<sequence>MKITSIFHPSIVILNAIEMHAGTVLTCMNAFMVIFLYFVHGDVLVNRFHQCSRYLINSYVACILTRS</sequence>